<evidence type="ECO:0000313" key="2">
    <source>
        <dbReference type="Proteomes" id="UP000694845"/>
    </source>
</evidence>
<evidence type="ECO:0000259" key="1">
    <source>
        <dbReference type="PROSITE" id="PS50022"/>
    </source>
</evidence>
<feature type="domain" description="F5/8 type C" evidence="1">
    <location>
        <begin position="1"/>
        <end position="139"/>
    </location>
</feature>
<dbReference type="OMA" id="NVNANSW"/>
<dbReference type="GeneID" id="110975534"/>
<dbReference type="RefSeq" id="XP_022083790.1">
    <property type="nucleotide sequence ID" value="XM_022228098.1"/>
</dbReference>
<keyword evidence="2" id="KW-1185">Reference proteome</keyword>
<dbReference type="OrthoDB" id="9973968at2759"/>
<sequence length="142" mass="15705">MEDGTIRNKQISASSSRRRGLASAGRLNAASKWSPNVNANSWIEVDLTESTVVSGVITQGGPRGWGYVTRYKVSYQTKSSPDRLHVTDERGNIKVFIGNNDGNTPVTNVFKERVEAVTVRIQPTKWRNGVCLRIELVGCRRG</sequence>
<dbReference type="CDD" id="cd00057">
    <property type="entry name" value="FA58C"/>
    <property type="match status" value="1"/>
</dbReference>
<dbReference type="InterPro" id="IPR008979">
    <property type="entry name" value="Galactose-bd-like_sf"/>
</dbReference>
<dbReference type="PANTHER" id="PTHR24543:SF325">
    <property type="entry name" value="F5_8 TYPE C DOMAIN-CONTAINING PROTEIN"/>
    <property type="match status" value="1"/>
</dbReference>
<dbReference type="AlphaFoldDB" id="A0A8B7XUU5"/>
<dbReference type="PROSITE" id="PS01286">
    <property type="entry name" value="FA58C_2"/>
    <property type="match status" value="1"/>
</dbReference>
<proteinExistence type="predicted"/>
<dbReference type="Pfam" id="PF00754">
    <property type="entry name" value="F5_F8_type_C"/>
    <property type="match status" value="1"/>
</dbReference>
<dbReference type="PROSITE" id="PS50022">
    <property type="entry name" value="FA58C_3"/>
    <property type="match status" value="1"/>
</dbReference>
<dbReference type="SMART" id="SM00231">
    <property type="entry name" value="FA58C"/>
    <property type="match status" value="1"/>
</dbReference>
<dbReference type="SUPFAM" id="SSF49785">
    <property type="entry name" value="Galactose-binding domain-like"/>
    <property type="match status" value="1"/>
</dbReference>
<evidence type="ECO:0000313" key="3">
    <source>
        <dbReference type="RefSeq" id="XP_022083790.1"/>
    </source>
</evidence>
<dbReference type="Gene3D" id="2.60.120.260">
    <property type="entry name" value="Galactose-binding domain-like"/>
    <property type="match status" value="1"/>
</dbReference>
<gene>
    <name evidence="3" type="primary">LOC110975534</name>
</gene>
<accession>A0A8B7XUU5</accession>
<dbReference type="PANTHER" id="PTHR24543">
    <property type="entry name" value="MULTICOPPER OXIDASE-RELATED"/>
    <property type="match status" value="1"/>
</dbReference>
<protein>
    <submittedName>
        <fullName evidence="3">Lactadherin-like</fullName>
    </submittedName>
</protein>
<reference evidence="3" key="1">
    <citation type="submission" date="2025-08" db="UniProtKB">
        <authorList>
            <consortium name="RefSeq"/>
        </authorList>
    </citation>
    <scope>IDENTIFICATION</scope>
</reference>
<dbReference type="InterPro" id="IPR000421">
    <property type="entry name" value="FA58C"/>
</dbReference>
<name>A0A8B7XUU5_ACAPL</name>
<organism evidence="2 3">
    <name type="scientific">Acanthaster planci</name>
    <name type="common">Crown-of-thorns starfish</name>
    <dbReference type="NCBI Taxonomy" id="133434"/>
    <lineage>
        <taxon>Eukaryota</taxon>
        <taxon>Metazoa</taxon>
        <taxon>Echinodermata</taxon>
        <taxon>Eleutherozoa</taxon>
        <taxon>Asterozoa</taxon>
        <taxon>Asteroidea</taxon>
        <taxon>Valvatacea</taxon>
        <taxon>Valvatida</taxon>
        <taxon>Acanthasteridae</taxon>
        <taxon>Acanthaster</taxon>
    </lineage>
</organism>
<dbReference type="KEGG" id="aplc:110975534"/>
<dbReference type="Proteomes" id="UP000694845">
    <property type="component" value="Unplaced"/>
</dbReference>